<reference evidence="2" key="1">
    <citation type="submission" date="2020-09" db="EMBL/GenBank/DDBJ databases">
        <title>Genome seq and assembly of Tianweitania sp.</title>
        <authorList>
            <person name="Chhetri G."/>
        </authorList>
    </citation>
    <scope>NUCLEOTIDE SEQUENCE</scope>
    <source>
        <strain evidence="2">Rool2</strain>
    </source>
</reference>
<dbReference type="InterPro" id="IPR022496">
    <property type="entry name" value="T6A_TsaB"/>
</dbReference>
<dbReference type="PANTHER" id="PTHR11735">
    <property type="entry name" value="TRNA N6-ADENOSINE THREONYLCARBAMOYLTRANSFERASE"/>
    <property type="match status" value="1"/>
</dbReference>
<dbReference type="Gene3D" id="3.30.420.40">
    <property type="match status" value="2"/>
</dbReference>
<dbReference type="Proteomes" id="UP000643405">
    <property type="component" value="Unassembled WGS sequence"/>
</dbReference>
<accession>A0A8J6TZZ5</accession>
<dbReference type="GO" id="GO:0005829">
    <property type="term" value="C:cytosol"/>
    <property type="evidence" value="ECO:0007669"/>
    <property type="project" value="TreeGrafter"/>
</dbReference>
<dbReference type="CDD" id="cd24032">
    <property type="entry name" value="ASKHA_NBD_TsaB"/>
    <property type="match status" value="1"/>
</dbReference>
<dbReference type="RefSeq" id="WP_188164321.1">
    <property type="nucleotide sequence ID" value="NZ_JACVVX010000002.1"/>
</dbReference>
<feature type="domain" description="Gcp-like" evidence="1">
    <location>
        <begin position="35"/>
        <end position="166"/>
    </location>
</feature>
<dbReference type="PANTHER" id="PTHR11735:SF11">
    <property type="entry name" value="TRNA THREONYLCARBAMOYLADENOSINE BIOSYNTHESIS PROTEIN TSAB"/>
    <property type="match status" value="1"/>
</dbReference>
<comment type="caution">
    <text evidence="2">The sequence shown here is derived from an EMBL/GenBank/DDBJ whole genome shotgun (WGS) entry which is preliminary data.</text>
</comment>
<evidence type="ECO:0000313" key="2">
    <source>
        <dbReference type="EMBL" id="MBD0414911.1"/>
    </source>
</evidence>
<protein>
    <submittedName>
        <fullName evidence="2">tRNA (Adenosine(37)-N6)-threonylcarbamoyltransferase complex dimerization subunit type 1 TsaB</fullName>
    </submittedName>
</protein>
<dbReference type="NCBIfam" id="TIGR03725">
    <property type="entry name" value="T6A_YeaZ"/>
    <property type="match status" value="1"/>
</dbReference>
<dbReference type="EMBL" id="JACVVX010000002">
    <property type="protein sequence ID" value="MBD0414911.1"/>
    <property type="molecule type" value="Genomic_DNA"/>
</dbReference>
<sequence length="226" mass="22931">MIILALDCSAALCAASVYDAATGRELGREVRDLGKGHAEHLMQVIETALERAGIGYEAVARIAVSIGPGSFTGIRVAVSTARGLALALKVPAVGVSTLEALAAEAREIAAGRPVLVVLNGGRGEVHGALYDASGGTLVAPSVMTLDDTAALVRDSGPVLAGNAAQAVAEASSMSVDFGPFGATADIAVYARLGADKPSSERPSPLYLRAPDAKPQASFVLPRKADE</sequence>
<dbReference type="Pfam" id="PF00814">
    <property type="entry name" value="TsaD"/>
    <property type="match status" value="1"/>
</dbReference>
<name>A0A8J6TZZ5_9HYPH</name>
<organism evidence="2 3">
    <name type="scientific">Oryzicola mucosus</name>
    <dbReference type="NCBI Taxonomy" id="2767425"/>
    <lineage>
        <taxon>Bacteria</taxon>
        <taxon>Pseudomonadati</taxon>
        <taxon>Pseudomonadota</taxon>
        <taxon>Alphaproteobacteria</taxon>
        <taxon>Hyphomicrobiales</taxon>
        <taxon>Phyllobacteriaceae</taxon>
        <taxon>Oryzicola</taxon>
    </lineage>
</organism>
<dbReference type="SUPFAM" id="SSF53067">
    <property type="entry name" value="Actin-like ATPase domain"/>
    <property type="match status" value="1"/>
</dbReference>
<dbReference type="InterPro" id="IPR043129">
    <property type="entry name" value="ATPase_NBD"/>
</dbReference>
<gene>
    <name evidence="2" type="primary">tsaB</name>
    <name evidence="2" type="ORF">ICI42_09615</name>
</gene>
<dbReference type="InterPro" id="IPR000905">
    <property type="entry name" value="Gcp-like_dom"/>
</dbReference>
<dbReference type="GO" id="GO:0002949">
    <property type="term" value="P:tRNA threonylcarbamoyladenosine modification"/>
    <property type="evidence" value="ECO:0007669"/>
    <property type="project" value="InterPro"/>
</dbReference>
<keyword evidence="3" id="KW-1185">Reference proteome</keyword>
<proteinExistence type="predicted"/>
<evidence type="ECO:0000313" key="3">
    <source>
        <dbReference type="Proteomes" id="UP000643405"/>
    </source>
</evidence>
<evidence type="ECO:0000259" key="1">
    <source>
        <dbReference type="Pfam" id="PF00814"/>
    </source>
</evidence>
<dbReference type="AlphaFoldDB" id="A0A8J6TZZ5"/>